<dbReference type="SUPFAM" id="SSF102215">
    <property type="entry name" value="Creatininase"/>
    <property type="match status" value="1"/>
</dbReference>
<keyword evidence="4" id="KW-0862">Zinc</keyword>
<accession>A0ABY4CKD3</accession>
<gene>
    <name evidence="6" type="ORF">LSG31_17755</name>
</gene>
<name>A0ABY4CKD3_9BACL</name>
<evidence type="ECO:0000256" key="1">
    <source>
        <dbReference type="ARBA" id="ARBA00001947"/>
    </source>
</evidence>
<sequence>MKFAQVKAGIFEELRPYFDTAMVPVGSMTFHGPHLPFGTGSFIAETIATQLEDQFSGRILAFPAIAFGHPFHSFEPDGSAGMHNHIFRDYLYDSLTQLKHLGIKYVVLVNGHKGNADVLRAVTERLAKEELTVLVSHWWMEYQDSIENQDSDEKIAPNADSGIENETSVMLAIRSELVDLQAESGNPAAANAKHGEKILRLIQQKLADRITAMWTEQ</sequence>
<dbReference type="PANTHER" id="PTHR35005:SF1">
    <property type="entry name" value="2-AMINO-5-FORMYLAMINO-6-RIBOSYLAMINOPYRIMIDIN-4(3H)-ONE 5'-MONOPHOSPHATE DEFORMYLASE"/>
    <property type="match status" value="1"/>
</dbReference>
<dbReference type="InterPro" id="IPR024087">
    <property type="entry name" value="Creatininase-like_sf"/>
</dbReference>
<evidence type="ECO:0000313" key="7">
    <source>
        <dbReference type="Proteomes" id="UP000830167"/>
    </source>
</evidence>
<evidence type="ECO:0000256" key="4">
    <source>
        <dbReference type="ARBA" id="ARBA00022833"/>
    </source>
</evidence>
<evidence type="ECO:0000256" key="3">
    <source>
        <dbReference type="ARBA" id="ARBA00022801"/>
    </source>
</evidence>
<organism evidence="6 7">
    <name type="scientific">Fodinisporobacter ferrooxydans</name>
    <dbReference type="NCBI Taxonomy" id="2901836"/>
    <lineage>
        <taxon>Bacteria</taxon>
        <taxon>Bacillati</taxon>
        <taxon>Bacillota</taxon>
        <taxon>Bacilli</taxon>
        <taxon>Bacillales</taxon>
        <taxon>Alicyclobacillaceae</taxon>
        <taxon>Fodinisporobacter</taxon>
    </lineage>
</organism>
<keyword evidence="3" id="KW-0378">Hydrolase</keyword>
<proteinExistence type="inferred from homology"/>
<dbReference type="Pfam" id="PF02633">
    <property type="entry name" value="Creatininase"/>
    <property type="match status" value="1"/>
</dbReference>
<dbReference type="InterPro" id="IPR003785">
    <property type="entry name" value="Creatininase/forma_Hydrolase"/>
</dbReference>
<dbReference type="Proteomes" id="UP000830167">
    <property type="component" value="Chromosome"/>
</dbReference>
<comment type="cofactor">
    <cofactor evidence="1">
        <name>Zn(2+)</name>
        <dbReference type="ChEBI" id="CHEBI:29105"/>
    </cofactor>
</comment>
<dbReference type="Gene3D" id="3.40.50.10310">
    <property type="entry name" value="Creatininase"/>
    <property type="match status" value="1"/>
</dbReference>
<dbReference type="PANTHER" id="PTHR35005">
    <property type="entry name" value="3-DEHYDRO-SCYLLO-INOSOSE HYDROLASE"/>
    <property type="match status" value="1"/>
</dbReference>
<reference evidence="6" key="1">
    <citation type="submission" date="2021-12" db="EMBL/GenBank/DDBJ databases">
        <title>Alicyclobacillaceae gen. nov., sp. nov., isolated from chalcocite enrichment system.</title>
        <authorList>
            <person name="Jiang Z."/>
        </authorList>
    </citation>
    <scope>NUCLEOTIDE SEQUENCE</scope>
    <source>
        <strain evidence="6">MYW30-H2</strain>
    </source>
</reference>
<dbReference type="EMBL" id="CP089291">
    <property type="protein sequence ID" value="UOF89706.1"/>
    <property type="molecule type" value="Genomic_DNA"/>
</dbReference>
<dbReference type="RefSeq" id="WP_347436396.1">
    <property type="nucleotide sequence ID" value="NZ_CP089291.1"/>
</dbReference>
<keyword evidence="2" id="KW-0479">Metal-binding</keyword>
<evidence type="ECO:0000256" key="2">
    <source>
        <dbReference type="ARBA" id="ARBA00022723"/>
    </source>
</evidence>
<evidence type="ECO:0000256" key="5">
    <source>
        <dbReference type="ARBA" id="ARBA00024029"/>
    </source>
</evidence>
<protein>
    <submittedName>
        <fullName evidence="6">Creatininase family protein</fullName>
    </submittedName>
</protein>
<evidence type="ECO:0000313" key="6">
    <source>
        <dbReference type="EMBL" id="UOF89706.1"/>
    </source>
</evidence>
<keyword evidence="7" id="KW-1185">Reference proteome</keyword>
<comment type="similarity">
    <text evidence="5">Belongs to the creatininase superfamily.</text>
</comment>